<evidence type="ECO:0000259" key="2">
    <source>
        <dbReference type="PROSITE" id="PS50110"/>
    </source>
</evidence>
<proteinExistence type="predicted"/>
<evidence type="ECO:0000313" key="4">
    <source>
        <dbReference type="Proteomes" id="UP001520878"/>
    </source>
</evidence>
<evidence type="ECO:0000256" key="1">
    <source>
        <dbReference type="PROSITE-ProRule" id="PRU00169"/>
    </source>
</evidence>
<comment type="caution">
    <text evidence="3">The sequence shown here is derived from an EMBL/GenBank/DDBJ whole genome shotgun (WGS) entry which is preliminary data.</text>
</comment>
<reference evidence="3 4" key="1">
    <citation type="submission" date="2021-10" db="EMBL/GenBank/DDBJ databases">
        <title>Draft genome of Aestuariibacter halophilus JC2043.</title>
        <authorList>
            <person name="Emsley S.A."/>
            <person name="Pfannmuller K.M."/>
            <person name="Ushijima B."/>
            <person name="Saw J.H."/>
            <person name="Videau P."/>
        </authorList>
    </citation>
    <scope>NUCLEOTIDE SEQUENCE [LARGE SCALE GENOMIC DNA]</scope>
    <source>
        <strain evidence="3 4">JC2043</strain>
    </source>
</reference>
<feature type="domain" description="Response regulatory" evidence="2">
    <location>
        <begin position="7"/>
        <end position="126"/>
    </location>
</feature>
<dbReference type="SUPFAM" id="SSF52172">
    <property type="entry name" value="CheY-like"/>
    <property type="match status" value="1"/>
</dbReference>
<evidence type="ECO:0000313" key="3">
    <source>
        <dbReference type="EMBL" id="MCC2615836.1"/>
    </source>
</evidence>
<dbReference type="Gene3D" id="1.25.40.10">
    <property type="entry name" value="Tetratricopeptide repeat domain"/>
    <property type="match status" value="1"/>
</dbReference>
<name>A0ABS8G6W9_9ALTE</name>
<accession>A0ABS8G6W9</accession>
<protein>
    <submittedName>
        <fullName evidence="3">Response regulator</fullName>
    </submittedName>
</protein>
<dbReference type="InterPro" id="IPR001789">
    <property type="entry name" value="Sig_transdc_resp-reg_receiver"/>
</dbReference>
<feature type="modified residue" description="4-aspartylphosphate" evidence="1">
    <location>
        <position position="57"/>
    </location>
</feature>
<dbReference type="SMART" id="SM00448">
    <property type="entry name" value="REC"/>
    <property type="match status" value="1"/>
</dbReference>
<dbReference type="Proteomes" id="UP001520878">
    <property type="component" value="Unassembled WGS sequence"/>
</dbReference>
<dbReference type="SMART" id="SM00028">
    <property type="entry name" value="TPR"/>
    <property type="match status" value="3"/>
</dbReference>
<sequence length="553" mass="63823">MEKHKVNIAVVEDNGMARTNLRNHLLEMDFEGVHCFTHGRELRRDLKRRRYDLVLMDFHLGDNKNGVEVIQDLQKEGLLKYSTCLVFITSDRLPMIIGQIVDIHPDDLVIKPYTIKTLGRTIFNALNINRTLRPVLRNMDEGDFEEALHQLDIIEEKELLPKSRTNLTKLRARLLLKLKRFSEASELYKSVLEQSDKVIWAKWGLIHAQYLAGETDISESMLQDMLGAHLTNDKACEWLARIAIGKKQYSRAEEYMEQIKEGALSLAAAKLKAYLYQIQDKMDEAISLLERRREASRHVREKFAELSLELARCYLSLAESRAMNERDKPLQVARFLIGSAGRRFVDDNLELKRHYMNILAAILEGNLERAHELLQKEEMTDLQEADVSTMSDAIRAWLGVGDEKKAAQILFDCEEKLQHIEDLTEKTMSSMMINKSEESLGARRPRALKFNKEGLSLHGAQRFDEAVDYFYQAYILFPKESAFGLNLLQSMVEARIARHKNIRTLRLYNELGARDLSEGNRQRLQDISVKIEQDRDAYVDADAPPADEFGEVR</sequence>
<dbReference type="Gene3D" id="3.40.50.2300">
    <property type="match status" value="1"/>
</dbReference>
<dbReference type="EMBL" id="JAJEWP010000001">
    <property type="protein sequence ID" value="MCC2615836.1"/>
    <property type="molecule type" value="Genomic_DNA"/>
</dbReference>
<keyword evidence="1" id="KW-0597">Phosphoprotein</keyword>
<dbReference type="Pfam" id="PF00072">
    <property type="entry name" value="Response_reg"/>
    <property type="match status" value="1"/>
</dbReference>
<dbReference type="PROSITE" id="PS50110">
    <property type="entry name" value="RESPONSE_REGULATORY"/>
    <property type="match status" value="1"/>
</dbReference>
<dbReference type="InterPro" id="IPR011990">
    <property type="entry name" value="TPR-like_helical_dom_sf"/>
</dbReference>
<keyword evidence="4" id="KW-1185">Reference proteome</keyword>
<dbReference type="InterPro" id="IPR011006">
    <property type="entry name" value="CheY-like_superfamily"/>
</dbReference>
<organism evidence="3 4">
    <name type="scientific">Fluctibacter halophilus</name>
    <dbReference type="NCBI Taxonomy" id="226011"/>
    <lineage>
        <taxon>Bacteria</taxon>
        <taxon>Pseudomonadati</taxon>
        <taxon>Pseudomonadota</taxon>
        <taxon>Gammaproteobacteria</taxon>
        <taxon>Alteromonadales</taxon>
        <taxon>Alteromonadaceae</taxon>
        <taxon>Fluctibacter</taxon>
    </lineage>
</organism>
<dbReference type="SUPFAM" id="SSF81901">
    <property type="entry name" value="HCP-like"/>
    <property type="match status" value="1"/>
</dbReference>
<gene>
    <name evidence="3" type="ORF">LJ739_06255</name>
</gene>
<dbReference type="InterPro" id="IPR019734">
    <property type="entry name" value="TPR_rpt"/>
</dbReference>